<dbReference type="Proteomes" id="UP000011087">
    <property type="component" value="Unassembled WGS sequence"/>
</dbReference>
<keyword evidence="3" id="KW-1185">Reference proteome</keyword>
<sequence>MPWPNLRDHLPPGYHQLRYAGSCYLLSPDGTFVHTCDPAEQDPRQWGLKAEDRGRWVIDGEGMQPGSTIHFQFFDENQTHLALTLYSRDCPLVQKWCYTDEDSDLDKRIRECTVCIPEERFCSEGECSDCDNFKEVQNN</sequence>
<dbReference type="PaxDb" id="55529-EKX50534"/>
<gene>
    <name evidence="1" type="ORF">GUITHDRAFT_161814</name>
</gene>
<dbReference type="EMBL" id="JH992978">
    <property type="protein sequence ID" value="EKX50534.1"/>
    <property type="molecule type" value="Genomic_DNA"/>
</dbReference>
<evidence type="ECO:0000313" key="1">
    <source>
        <dbReference type="EMBL" id="EKX50534.1"/>
    </source>
</evidence>
<accession>L1JQG5</accession>
<dbReference type="RefSeq" id="XP_005837514.1">
    <property type="nucleotide sequence ID" value="XM_005837457.1"/>
</dbReference>
<reference evidence="3" key="2">
    <citation type="submission" date="2012-11" db="EMBL/GenBank/DDBJ databases">
        <authorList>
            <person name="Kuo A."/>
            <person name="Curtis B.A."/>
            <person name="Tanifuji G."/>
            <person name="Burki F."/>
            <person name="Gruber A."/>
            <person name="Irimia M."/>
            <person name="Maruyama S."/>
            <person name="Arias M.C."/>
            <person name="Ball S.G."/>
            <person name="Gile G.H."/>
            <person name="Hirakawa Y."/>
            <person name="Hopkins J.F."/>
            <person name="Rensing S.A."/>
            <person name="Schmutz J."/>
            <person name="Symeonidi A."/>
            <person name="Elias M."/>
            <person name="Eveleigh R.J."/>
            <person name="Herman E.K."/>
            <person name="Klute M.J."/>
            <person name="Nakayama T."/>
            <person name="Obornik M."/>
            <person name="Reyes-Prieto A."/>
            <person name="Armbrust E.V."/>
            <person name="Aves S.J."/>
            <person name="Beiko R.G."/>
            <person name="Coutinho P."/>
            <person name="Dacks J.B."/>
            <person name="Durnford D.G."/>
            <person name="Fast N.M."/>
            <person name="Green B.R."/>
            <person name="Grisdale C."/>
            <person name="Hempe F."/>
            <person name="Henrissat B."/>
            <person name="Hoppner M.P."/>
            <person name="Ishida K.-I."/>
            <person name="Kim E."/>
            <person name="Koreny L."/>
            <person name="Kroth P.G."/>
            <person name="Liu Y."/>
            <person name="Malik S.-B."/>
            <person name="Maier U.G."/>
            <person name="McRose D."/>
            <person name="Mock T."/>
            <person name="Neilson J.A."/>
            <person name="Onodera N.T."/>
            <person name="Poole A.M."/>
            <person name="Pritham E.J."/>
            <person name="Richards T.A."/>
            <person name="Rocap G."/>
            <person name="Roy S.W."/>
            <person name="Sarai C."/>
            <person name="Schaack S."/>
            <person name="Shirato S."/>
            <person name="Slamovits C.H."/>
            <person name="Spencer D.F."/>
            <person name="Suzuki S."/>
            <person name="Worden A.Z."/>
            <person name="Zauner S."/>
            <person name="Barry K."/>
            <person name="Bell C."/>
            <person name="Bharti A.K."/>
            <person name="Crow J.A."/>
            <person name="Grimwood J."/>
            <person name="Kramer R."/>
            <person name="Lindquist E."/>
            <person name="Lucas S."/>
            <person name="Salamov A."/>
            <person name="McFadden G.I."/>
            <person name="Lane C.E."/>
            <person name="Keeling P.J."/>
            <person name="Gray M.W."/>
            <person name="Grigoriev I.V."/>
            <person name="Archibald J.M."/>
        </authorList>
    </citation>
    <scope>NUCLEOTIDE SEQUENCE</scope>
    <source>
        <strain evidence="3">CCMP2712</strain>
    </source>
</reference>
<protein>
    <submittedName>
        <fullName evidence="1 2">Uncharacterized protein</fullName>
    </submittedName>
</protein>
<dbReference type="KEGG" id="gtt:GUITHDRAFT_161814"/>
<dbReference type="GeneID" id="17307099"/>
<name>L1JQG5_GUITC</name>
<dbReference type="AlphaFoldDB" id="L1JQG5"/>
<reference evidence="1 3" key="1">
    <citation type="journal article" date="2012" name="Nature">
        <title>Algal genomes reveal evolutionary mosaicism and the fate of nucleomorphs.</title>
        <authorList>
            <consortium name="DOE Joint Genome Institute"/>
            <person name="Curtis B.A."/>
            <person name="Tanifuji G."/>
            <person name="Burki F."/>
            <person name="Gruber A."/>
            <person name="Irimia M."/>
            <person name="Maruyama S."/>
            <person name="Arias M.C."/>
            <person name="Ball S.G."/>
            <person name="Gile G.H."/>
            <person name="Hirakawa Y."/>
            <person name="Hopkins J.F."/>
            <person name="Kuo A."/>
            <person name="Rensing S.A."/>
            <person name="Schmutz J."/>
            <person name="Symeonidi A."/>
            <person name="Elias M."/>
            <person name="Eveleigh R.J."/>
            <person name="Herman E.K."/>
            <person name="Klute M.J."/>
            <person name="Nakayama T."/>
            <person name="Obornik M."/>
            <person name="Reyes-Prieto A."/>
            <person name="Armbrust E.V."/>
            <person name="Aves S.J."/>
            <person name="Beiko R.G."/>
            <person name="Coutinho P."/>
            <person name="Dacks J.B."/>
            <person name="Durnford D.G."/>
            <person name="Fast N.M."/>
            <person name="Green B.R."/>
            <person name="Grisdale C.J."/>
            <person name="Hempel F."/>
            <person name="Henrissat B."/>
            <person name="Hoppner M.P."/>
            <person name="Ishida K."/>
            <person name="Kim E."/>
            <person name="Koreny L."/>
            <person name="Kroth P.G."/>
            <person name="Liu Y."/>
            <person name="Malik S.B."/>
            <person name="Maier U.G."/>
            <person name="McRose D."/>
            <person name="Mock T."/>
            <person name="Neilson J.A."/>
            <person name="Onodera N.T."/>
            <person name="Poole A.M."/>
            <person name="Pritham E.J."/>
            <person name="Richards T.A."/>
            <person name="Rocap G."/>
            <person name="Roy S.W."/>
            <person name="Sarai C."/>
            <person name="Schaack S."/>
            <person name="Shirato S."/>
            <person name="Slamovits C.H."/>
            <person name="Spencer D.F."/>
            <person name="Suzuki S."/>
            <person name="Worden A.Z."/>
            <person name="Zauner S."/>
            <person name="Barry K."/>
            <person name="Bell C."/>
            <person name="Bharti A.K."/>
            <person name="Crow J.A."/>
            <person name="Grimwood J."/>
            <person name="Kramer R."/>
            <person name="Lindquist E."/>
            <person name="Lucas S."/>
            <person name="Salamov A."/>
            <person name="McFadden G.I."/>
            <person name="Lane C.E."/>
            <person name="Keeling P.J."/>
            <person name="Gray M.W."/>
            <person name="Grigoriev I.V."/>
            <person name="Archibald J.M."/>
        </authorList>
    </citation>
    <scope>NUCLEOTIDE SEQUENCE</scope>
    <source>
        <strain evidence="1 3">CCMP2712</strain>
    </source>
</reference>
<evidence type="ECO:0000313" key="2">
    <source>
        <dbReference type="EnsemblProtists" id="EKX50534"/>
    </source>
</evidence>
<dbReference type="HOGENOM" id="CLU_1848884_0_0_1"/>
<reference evidence="2" key="3">
    <citation type="submission" date="2015-06" db="UniProtKB">
        <authorList>
            <consortium name="EnsemblProtists"/>
        </authorList>
    </citation>
    <scope>IDENTIFICATION</scope>
</reference>
<dbReference type="EnsemblProtists" id="EKX50534">
    <property type="protein sequence ID" value="EKX50534"/>
    <property type="gene ID" value="GUITHDRAFT_161814"/>
</dbReference>
<organism evidence="1">
    <name type="scientific">Guillardia theta (strain CCMP2712)</name>
    <name type="common">Cryptophyte</name>
    <dbReference type="NCBI Taxonomy" id="905079"/>
    <lineage>
        <taxon>Eukaryota</taxon>
        <taxon>Cryptophyceae</taxon>
        <taxon>Pyrenomonadales</taxon>
        <taxon>Geminigeraceae</taxon>
        <taxon>Guillardia</taxon>
    </lineage>
</organism>
<evidence type="ECO:0000313" key="3">
    <source>
        <dbReference type="Proteomes" id="UP000011087"/>
    </source>
</evidence>
<proteinExistence type="predicted"/>